<keyword evidence="2" id="KW-1185">Reference proteome</keyword>
<evidence type="ECO:0000313" key="2">
    <source>
        <dbReference type="Proteomes" id="UP000011625"/>
    </source>
</evidence>
<organism evidence="1 2">
    <name type="scientific">Halococcus salifodinae DSM 8989</name>
    <dbReference type="NCBI Taxonomy" id="1227456"/>
    <lineage>
        <taxon>Archaea</taxon>
        <taxon>Methanobacteriati</taxon>
        <taxon>Methanobacteriota</taxon>
        <taxon>Stenosarchaea group</taxon>
        <taxon>Halobacteria</taxon>
        <taxon>Halobacteriales</taxon>
        <taxon>Halococcaceae</taxon>
        <taxon>Halococcus</taxon>
    </lineage>
</organism>
<proteinExistence type="predicted"/>
<dbReference type="EMBL" id="AOME01000051">
    <property type="protein sequence ID" value="EMA53271.1"/>
    <property type="molecule type" value="Genomic_DNA"/>
</dbReference>
<dbReference type="AlphaFoldDB" id="M0N5W3"/>
<gene>
    <name evidence="1" type="ORF">C450_08152</name>
</gene>
<name>M0N5W3_9EURY</name>
<sequence length="91" mass="9898">MDRSVDMASNDGTTIGVWIGSDDDVLDEFDDALYCGPEHAGSRSAAVKDALALATTVEATLDDLDYEFDSPVSKRHFVTQAILNQSQRESE</sequence>
<reference evidence="1 2" key="1">
    <citation type="journal article" date="2014" name="PLoS Genet.">
        <title>Phylogenetically driven sequencing of extremely halophilic archaea reveals strategies for static and dynamic osmo-response.</title>
        <authorList>
            <person name="Becker E.A."/>
            <person name="Seitzer P.M."/>
            <person name="Tritt A."/>
            <person name="Larsen D."/>
            <person name="Krusor M."/>
            <person name="Yao A.I."/>
            <person name="Wu D."/>
            <person name="Madern D."/>
            <person name="Eisen J.A."/>
            <person name="Darling A.E."/>
            <person name="Facciotti M.T."/>
        </authorList>
    </citation>
    <scope>NUCLEOTIDE SEQUENCE [LARGE SCALE GENOMIC DNA]</scope>
    <source>
        <strain evidence="1 2">DSM 8989</strain>
    </source>
</reference>
<protein>
    <submittedName>
        <fullName evidence="1">Uncharacterized protein</fullName>
    </submittedName>
</protein>
<comment type="caution">
    <text evidence="1">The sequence shown here is derived from an EMBL/GenBank/DDBJ whole genome shotgun (WGS) entry which is preliminary data.</text>
</comment>
<dbReference type="Proteomes" id="UP000011625">
    <property type="component" value="Unassembled WGS sequence"/>
</dbReference>
<evidence type="ECO:0000313" key="1">
    <source>
        <dbReference type="EMBL" id="EMA53271.1"/>
    </source>
</evidence>
<accession>M0N5W3</accession>
<dbReference type="PATRIC" id="fig|1227456.3.peg.1639"/>